<evidence type="ECO:0000256" key="8">
    <source>
        <dbReference type="ARBA" id="ARBA00023242"/>
    </source>
</evidence>
<evidence type="ECO:0000256" key="4">
    <source>
        <dbReference type="ARBA" id="ARBA00022771"/>
    </source>
</evidence>
<organism evidence="12 13">
    <name type="scientific">Trichonephila clavata</name>
    <name type="common">Joro spider</name>
    <name type="synonym">Nephila clavata</name>
    <dbReference type="NCBI Taxonomy" id="2740835"/>
    <lineage>
        <taxon>Eukaryota</taxon>
        <taxon>Metazoa</taxon>
        <taxon>Ecdysozoa</taxon>
        <taxon>Arthropoda</taxon>
        <taxon>Chelicerata</taxon>
        <taxon>Arachnida</taxon>
        <taxon>Araneae</taxon>
        <taxon>Araneomorphae</taxon>
        <taxon>Entelegynae</taxon>
        <taxon>Araneoidea</taxon>
        <taxon>Nephilidae</taxon>
        <taxon>Trichonephila</taxon>
    </lineage>
</organism>
<evidence type="ECO:0000256" key="1">
    <source>
        <dbReference type="ARBA" id="ARBA00004123"/>
    </source>
</evidence>
<dbReference type="GO" id="GO:0008270">
    <property type="term" value="F:zinc ion binding"/>
    <property type="evidence" value="ECO:0007669"/>
    <property type="project" value="UniProtKB-KW"/>
</dbReference>
<dbReference type="SUPFAM" id="SSF57667">
    <property type="entry name" value="beta-beta-alpha zinc fingers"/>
    <property type="match status" value="1"/>
</dbReference>
<evidence type="ECO:0000256" key="3">
    <source>
        <dbReference type="ARBA" id="ARBA00022737"/>
    </source>
</evidence>
<comment type="subcellular location">
    <subcellularLocation>
        <location evidence="1">Nucleus</location>
    </subcellularLocation>
</comment>
<dbReference type="OrthoDB" id="9451254at2759"/>
<proteinExistence type="predicted"/>
<dbReference type="GO" id="GO:0005634">
    <property type="term" value="C:nucleus"/>
    <property type="evidence" value="ECO:0007669"/>
    <property type="project" value="UniProtKB-SubCell"/>
</dbReference>
<feature type="region of interest" description="Disordered" evidence="10">
    <location>
        <begin position="1"/>
        <end position="20"/>
    </location>
</feature>
<evidence type="ECO:0000259" key="11">
    <source>
        <dbReference type="PROSITE" id="PS50157"/>
    </source>
</evidence>
<dbReference type="SMART" id="SM00355">
    <property type="entry name" value="ZnF_C2H2"/>
    <property type="match status" value="2"/>
</dbReference>
<dbReference type="PROSITE" id="PS50157">
    <property type="entry name" value="ZINC_FINGER_C2H2_2"/>
    <property type="match status" value="2"/>
</dbReference>
<keyword evidence="7" id="KW-0804">Transcription</keyword>
<keyword evidence="5" id="KW-0862">Zinc</keyword>
<keyword evidence="2" id="KW-0479">Metal-binding</keyword>
<dbReference type="Gene3D" id="3.30.160.60">
    <property type="entry name" value="Classic Zinc Finger"/>
    <property type="match status" value="1"/>
</dbReference>
<feature type="domain" description="C2H2-type" evidence="11">
    <location>
        <begin position="48"/>
        <end position="75"/>
    </location>
</feature>
<evidence type="ECO:0000256" key="2">
    <source>
        <dbReference type="ARBA" id="ARBA00022723"/>
    </source>
</evidence>
<comment type="caution">
    <text evidence="12">The sequence shown here is derived from an EMBL/GenBank/DDBJ whole genome shotgun (WGS) entry which is preliminary data.</text>
</comment>
<evidence type="ECO:0000313" key="12">
    <source>
        <dbReference type="EMBL" id="GFR28251.1"/>
    </source>
</evidence>
<feature type="domain" description="C2H2-type" evidence="11">
    <location>
        <begin position="21"/>
        <end position="48"/>
    </location>
</feature>
<keyword evidence="4 9" id="KW-0863">Zinc-finger</keyword>
<keyword evidence="8" id="KW-0539">Nucleus</keyword>
<dbReference type="EMBL" id="BMAO01028938">
    <property type="protein sequence ID" value="GFR28251.1"/>
    <property type="molecule type" value="Genomic_DNA"/>
</dbReference>
<evidence type="ECO:0000256" key="7">
    <source>
        <dbReference type="ARBA" id="ARBA00023163"/>
    </source>
</evidence>
<sequence length="90" mass="10374">MTRQHALHEHHSKPHSPDSSYVCNTCGKNFRRNCSLKAHQSAHPINRNVCRVCGKSYVSKVRYRKHQILHSAHAILLLEYMSRNPDLGTN</sequence>
<evidence type="ECO:0000313" key="13">
    <source>
        <dbReference type="Proteomes" id="UP000887116"/>
    </source>
</evidence>
<evidence type="ECO:0000256" key="10">
    <source>
        <dbReference type="SAM" id="MobiDB-lite"/>
    </source>
</evidence>
<name>A0A8X6K2U0_TRICU</name>
<dbReference type="Pfam" id="PF00096">
    <property type="entry name" value="zf-C2H2"/>
    <property type="match status" value="2"/>
</dbReference>
<dbReference type="InterPro" id="IPR036236">
    <property type="entry name" value="Znf_C2H2_sf"/>
</dbReference>
<evidence type="ECO:0000256" key="9">
    <source>
        <dbReference type="PROSITE-ProRule" id="PRU00042"/>
    </source>
</evidence>
<keyword evidence="13" id="KW-1185">Reference proteome</keyword>
<keyword evidence="6" id="KW-0805">Transcription regulation</keyword>
<gene>
    <name evidence="12" type="ORF">TNCT_43181</name>
</gene>
<protein>
    <recommendedName>
        <fullName evidence="11">C2H2-type domain-containing protein</fullName>
    </recommendedName>
</protein>
<reference evidence="12" key="1">
    <citation type="submission" date="2020-07" db="EMBL/GenBank/DDBJ databases">
        <title>Multicomponent nature underlies the extraordinary mechanical properties of spider dragline silk.</title>
        <authorList>
            <person name="Kono N."/>
            <person name="Nakamura H."/>
            <person name="Mori M."/>
            <person name="Yoshida Y."/>
            <person name="Ohtoshi R."/>
            <person name="Malay A.D."/>
            <person name="Moran D.A.P."/>
            <person name="Tomita M."/>
            <person name="Numata K."/>
            <person name="Arakawa K."/>
        </authorList>
    </citation>
    <scope>NUCLEOTIDE SEQUENCE</scope>
</reference>
<keyword evidence="3" id="KW-0677">Repeat</keyword>
<dbReference type="FunFam" id="3.30.160.60:FF:000060">
    <property type="entry name" value="zinc finger protein 436"/>
    <property type="match status" value="1"/>
</dbReference>
<accession>A0A8X6K2U0</accession>
<dbReference type="PROSITE" id="PS00028">
    <property type="entry name" value="ZINC_FINGER_C2H2_1"/>
    <property type="match status" value="2"/>
</dbReference>
<dbReference type="AlphaFoldDB" id="A0A8X6K2U0"/>
<dbReference type="Proteomes" id="UP000887116">
    <property type="component" value="Unassembled WGS sequence"/>
</dbReference>
<evidence type="ECO:0000256" key="6">
    <source>
        <dbReference type="ARBA" id="ARBA00023015"/>
    </source>
</evidence>
<evidence type="ECO:0000256" key="5">
    <source>
        <dbReference type="ARBA" id="ARBA00022833"/>
    </source>
</evidence>
<dbReference type="InterPro" id="IPR013087">
    <property type="entry name" value="Znf_C2H2_type"/>
</dbReference>